<keyword evidence="3 8" id="KW-0479">Metal-binding</keyword>
<evidence type="ECO:0000256" key="3">
    <source>
        <dbReference type="ARBA" id="ARBA00022723"/>
    </source>
</evidence>
<feature type="binding site" evidence="8">
    <location>
        <position position="163"/>
    </location>
    <ligand>
        <name>Mg(2+)</name>
        <dbReference type="ChEBI" id="CHEBI:18420"/>
        <label>1</label>
        <note>catalytic</note>
    </ligand>
</feature>
<dbReference type="GO" id="GO:0046872">
    <property type="term" value="F:metal ion binding"/>
    <property type="evidence" value="ECO:0007669"/>
    <property type="project" value="UniProtKB-KW"/>
</dbReference>
<dbReference type="EMBL" id="SEYY01018615">
    <property type="protein sequence ID" value="KAB7499176.1"/>
    <property type="molecule type" value="Genomic_DNA"/>
</dbReference>
<feature type="binding site" evidence="8">
    <location>
        <position position="161"/>
    </location>
    <ligand>
        <name>Mg(2+)</name>
        <dbReference type="ChEBI" id="CHEBI:18420"/>
        <label>1</label>
        <note>catalytic</note>
    </ligand>
</feature>
<dbReference type="InterPro" id="IPR000760">
    <property type="entry name" value="Inositol_monophosphatase-like"/>
</dbReference>
<dbReference type="GO" id="GO:0004441">
    <property type="term" value="F:inositol-1,4-bisphosphate 1-phosphatase activity"/>
    <property type="evidence" value="ECO:0007669"/>
    <property type="project" value="UniProtKB-EC"/>
</dbReference>
<sequence length="380" mass="42344">MNFLQTLLNFSERAAKLARAIRQDPRLFSLLVEEKGELEKNKRFSQDFKTLADVLIQESLKYYVALKFPNLAEHVKGEENSSFTNTLGEKIDVCICDSQNETASLLAKASFCWTSVLDGNVEAANILAEIVHGKIDDVEVKVELKSKVPPIILDNIGIWIDPIDSTSEYIHGNVGVIDPVSHIYHIGLPCVTVLVGVFDRISGQPVAGVINQPFAEKESTSSDVSWKSRIYWGINYSNVLLHSFPLPLTKSDKVNQKPFIVISNSENANLQNELKKQFGIIHATGAGYKSLVGSTFRWDTCAPHGILRSFGGGIISYKTLLELGQSQSLNTEEIGKRQILYNKVNVDQGCTNDKWCNKDGIVVYKYPEILTKVYESLKCL</sequence>
<evidence type="ECO:0000256" key="5">
    <source>
        <dbReference type="ARBA" id="ARBA00044465"/>
    </source>
</evidence>
<feature type="binding site" evidence="8">
    <location>
        <position position="78"/>
    </location>
    <ligand>
        <name>Mg(2+)</name>
        <dbReference type="ChEBI" id="CHEBI:18420"/>
        <label>1</label>
        <note>catalytic</note>
    </ligand>
</feature>
<dbReference type="PROSITE" id="PS00629">
    <property type="entry name" value="IMP_1"/>
    <property type="match status" value="1"/>
</dbReference>
<dbReference type="OrthoDB" id="9977309at2759"/>
<evidence type="ECO:0000256" key="2">
    <source>
        <dbReference type="ARBA" id="ARBA00022671"/>
    </source>
</evidence>
<dbReference type="InterPro" id="IPR050725">
    <property type="entry name" value="CysQ/Inositol_MonoPase"/>
</dbReference>
<organism evidence="9 10">
    <name type="scientific">Armadillidium nasatum</name>
    <dbReference type="NCBI Taxonomy" id="96803"/>
    <lineage>
        <taxon>Eukaryota</taxon>
        <taxon>Metazoa</taxon>
        <taxon>Ecdysozoa</taxon>
        <taxon>Arthropoda</taxon>
        <taxon>Crustacea</taxon>
        <taxon>Multicrustacea</taxon>
        <taxon>Malacostraca</taxon>
        <taxon>Eumalacostraca</taxon>
        <taxon>Peracarida</taxon>
        <taxon>Isopoda</taxon>
        <taxon>Oniscidea</taxon>
        <taxon>Crinocheta</taxon>
        <taxon>Armadillidiidae</taxon>
        <taxon>Armadillidium</taxon>
    </lineage>
</organism>
<dbReference type="AlphaFoldDB" id="A0A5N5SY85"/>
<dbReference type="EC" id="3.1.3.57" evidence="7"/>
<dbReference type="Pfam" id="PF00459">
    <property type="entry name" value="Inositol_P"/>
    <property type="match status" value="1"/>
</dbReference>
<feature type="binding site" evidence="8">
    <location>
        <position position="164"/>
    </location>
    <ligand>
        <name>Mg(2+)</name>
        <dbReference type="ChEBI" id="CHEBI:18420"/>
        <label>1</label>
        <note>catalytic</note>
    </ligand>
</feature>
<evidence type="ECO:0000256" key="8">
    <source>
        <dbReference type="PIRSR" id="PIRSR600760-2"/>
    </source>
</evidence>
<comment type="similarity">
    <text evidence="1">Belongs to the inositol monophosphatase superfamily.</text>
</comment>
<keyword evidence="4 8" id="KW-0460">Magnesium</keyword>
<comment type="caution">
    <text evidence="9">The sequence shown here is derived from an EMBL/GenBank/DDBJ whole genome shotgun (WGS) entry which is preliminary data.</text>
</comment>
<dbReference type="Proteomes" id="UP000326759">
    <property type="component" value="Unassembled WGS sequence"/>
</dbReference>
<evidence type="ECO:0000256" key="7">
    <source>
        <dbReference type="ARBA" id="ARBA00044519"/>
    </source>
</evidence>
<dbReference type="SUPFAM" id="SSF56655">
    <property type="entry name" value="Carbohydrate phosphatase"/>
    <property type="match status" value="1"/>
</dbReference>
<gene>
    <name evidence="9" type="primary">Inpp1</name>
    <name evidence="9" type="ORF">Anas_05203</name>
</gene>
<dbReference type="InterPro" id="IPR020583">
    <property type="entry name" value="Inositol_monoP_metal-BS"/>
</dbReference>
<evidence type="ECO:0000256" key="6">
    <source>
        <dbReference type="ARBA" id="ARBA00044478"/>
    </source>
</evidence>
<dbReference type="InterPro" id="IPR044897">
    <property type="entry name" value="INPP1_dom_1"/>
</dbReference>
<keyword evidence="10" id="KW-1185">Reference proteome</keyword>
<protein>
    <recommendedName>
        <fullName evidence="7">inositol-1,4-bisphosphate 1-phosphatase</fullName>
        <ecNumber evidence="7">3.1.3.57</ecNumber>
    </recommendedName>
</protein>
<comment type="cofactor">
    <cofactor evidence="8">
        <name>Mg(2+)</name>
        <dbReference type="ChEBI" id="CHEBI:18420"/>
    </cofactor>
</comment>
<accession>A0A5N5SY85</accession>
<evidence type="ECO:0000313" key="9">
    <source>
        <dbReference type="EMBL" id="KAB7499176.1"/>
    </source>
</evidence>
<comment type="catalytic activity">
    <reaction evidence="6">
        <text>1D-myo-inositol 1,4-bisphosphate + H2O = 1D-myo-inositol 4-phosphate + phosphate</text>
        <dbReference type="Rhea" id="RHEA:15553"/>
        <dbReference type="ChEBI" id="CHEBI:15377"/>
        <dbReference type="ChEBI" id="CHEBI:43474"/>
        <dbReference type="ChEBI" id="CHEBI:58282"/>
        <dbReference type="ChEBI" id="CHEBI:58469"/>
        <dbReference type="EC" id="3.1.3.57"/>
    </reaction>
    <physiologicalReaction direction="left-to-right" evidence="6">
        <dbReference type="Rhea" id="RHEA:15554"/>
    </physiologicalReaction>
</comment>
<dbReference type="Gene3D" id="3.40.190.80">
    <property type="match status" value="1"/>
</dbReference>
<name>A0A5N5SY85_9CRUS</name>
<dbReference type="PANTHER" id="PTHR43028:SF3">
    <property type="entry name" value="INOSITOL POLYPHOSPHATE 1-PHOSPHATASE"/>
    <property type="match status" value="1"/>
</dbReference>
<evidence type="ECO:0000256" key="1">
    <source>
        <dbReference type="ARBA" id="ARBA00009759"/>
    </source>
</evidence>
<dbReference type="Gene3D" id="3.30.540.10">
    <property type="entry name" value="Fructose-1,6-Bisphosphatase, subunit A, domain 1"/>
    <property type="match status" value="1"/>
</dbReference>
<comment type="catalytic activity">
    <reaction evidence="5">
        <text>1D-myo-inositol 1,3,4-trisphosphate + H2O = 1D-myo-inositol 3,4-bisphosphate + phosphate</text>
        <dbReference type="Rhea" id="RHEA:70319"/>
        <dbReference type="ChEBI" id="CHEBI:15377"/>
        <dbReference type="ChEBI" id="CHEBI:43474"/>
        <dbReference type="ChEBI" id="CHEBI:58414"/>
        <dbReference type="ChEBI" id="CHEBI:83241"/>
    </reaction>
    <physiologicalReaction direction="left-to-right" evidence="5">
        <dbReference type="Rhea" id="RHEA:70320"/>
    </physiologicalReaction>
</comment>
<keyword evidence="2" id="KW-0452">Lithium</keyword>
<dbReference type="PANTHER" id="PTHR43028">
    <property type="entry name" value="3'(2'),5'-BISPHOSPHATE NUCLEOTIDASE 1"/>
    <property type="match status" value="1"/>
</dbReference>
<reference evidence="9 10" key="1">
    <citation type="journal article" date="2019" name="PLoS Biol.">
        <title>Sex chromosomes control vertical transmission of feminizing Wolbachia symbionts in an isopod.</title>
        <authorList>
            <person name="Becking T."/>
            <person name="Chebbi M.A."/>
            <person name="Giraud I."/>
            <person name="Moumen B."/>
            <person name="Laverre T."/>
            <person name="Caubet Y."/>
            <person name="Peccoud J."/>
            <person name="Gilbert C."/>
            <person name="Cordaux R."/>
        </authorList>
    </citation>
    <scope>NUCLEOTIDE SEQUENCE [LARGE SCALE GENOMIC DNA]</scope>
    <source>
        <strain evidence="9">ANa2</strain>
        <tissue evidence="9">Whole body excluding digestive tract and cuticle</tissue>
    </source>
</reference>
<proteinExistence type="inferred from homology"/>
<feature type="binding site" evidence="8">
    <location>
        <position position="299"/>
    </location>
    <ligand>
        <name>Mg(2+)</name>
        <dbReference type="ChEBI" id="CHEBI:18420"/>
        <label>1</label>
        <note>catalytic</note>
    </ligand>
</feature>
<evidence type="ECO:0000256" key="4">
    <source>
        <dbReference type="ARBA" id="ARBA00022842"/>
    </source>
</evidence>
<dbReference type="Gene3D" id="4.10.460.10">
    <property type="entry name" value="Inositol Polyphosphate 1-phosphatase, domain 1"/>
    <property type="match status" value="1"/>
</dbReference>
<evidence type="ECO:0000313" key="10">
    <source>
        <dbReference type="Proteomes" id="UP000326759"/>
    </source>
</evidence>